<evidence type="ECO:0000313" key="1">
    <source>
        <dbReference type="EMBL" id="EEV17095.1"/>
    </source>
</evidence>
<comment type="caution">
    <text evidence="1">The sequence shown here is derived from an EMBL/GenBank/DDBJ whole genome shotgun (WGS) entry which is preliminary data.</text>
</comment>
<name>C8PJJ0_9BACT</name>
<protein>
    <submittedName>
        <fullName evidence="1">Uncharacterized protein</fullName>
    </submittedName>
</protein>
<keyword evidence="2" id="KW-1185">Reference proteome</keyword>
<reference evidence="1 2" key="1">
    <citation type="submission" date="2009-07" db="EMBL/GenBank/DDBJ databases">
        <authorList>
            <person name="Madupu R."/>
            <person name="Sebastian Y."/>
            <person name="Durkin A.S."/>
            <person name="Torralba M."/>
            <person name="Methe B."/>
            <person name="Sutton G.G."/>
            <person name="Strausberg R.L."/>
            <person name="Nelson K.E."/>
        </authorList>
    </citation>
    <scope>NUCLEOTIDE SEQUENCE [LARGE SCALE GENOMIC DNA]</scope>
    <source>
        <strain evidence="1 2">RM3268</strain>
    </source>
</reference>
<dbReference type="EMBL" id="ACYG01000027">
    <property type="protein sequence ID" value="EEV17095.1"/>
    <property type="molecule type" value="Genomic_DNA"/>
</dbReference>
<evidence type="ECO:0000313" key="2">
    <source>
        <dbReference type="Proteomes" id="UP000005709"/>
    </source>
</evidence>
<organism evidence="1 2">
    <name type="scientific">Campylobacter gracilis RM3268</name>
    <dbReference type="NCBI Taxonomy" id="553220"/>
    <lineage>
        <taxon>Bacteria</taxon>
        <taxon>Pseudomonadati</taxon>
        <taxon>Campylobacterota</taxon>
        <taxon>Epsilonproteobacteria</taxon>
        <taxon>Campylobacterales</taxon>
        <taxon>Campylobacteraceae</taxon>
        <taxon>Campylobacter</taxon>
    </lineage>
</organism>
<dbReference type="AlphaFoldDB" id="C8PJJ0"/>
<proteinExistence type="predicted"/>
<gene>
    <name evidence="1" type="ORF">CAMGR0001_1390</name>
</gene>
<sequence length="102" mass="11900">MRALRLALNSFCCGYAAWNSVAVNFKILLYLKFKNSKILLRRILPLEFRSWRRFLLRGKGHYLLCFATLARNAARLKLCITTLVLRGRSPSRPKAPPIPRRR</sequence>
<accession>C8PJJ0</accession>
<dbReference type="Proteomes" id="UP000005709">
    <property type="component" value="Unassembled WGS sequence"/>
</dbReference>